<dbReference type="AlphaFoldDB" id="A0A381NIP5"/>
<evidence type="ECO:0000256" key="5">
    <source>
        <dbReference type="SAM" id="Phobius"/>
    </source>
</evidence>
<keyword evidence="3 5" id="KW-1133">Transmembrane helix</keyword>
<feature type="transmembrane region" description="Helical" evidence="5">
    <location>
        <begin position="176"/>
        <end position="205"/>
    </location>
</feature>
<dbReference type="GO" id="GO:0016020">
    <property type="term" value="C:membrane"/>
    <property type="evidence" value="ECO:0007669"/>
    <property type="project" value="UniProtKB-SubCell"/>
</dbReference>
<evidence type="ECO:0000256" key="2">
    <source>
        <dbReference type="ARBA" id="ARBA00022692"/>
    </source>
</evidence>
<evidence type="ECO:0000256" key="1">
    <source>
        <dbReference type="ARBA" id="ARBA00004141"/>
    </source>
</evidence>
<evidence type="ECO:0000256" key="3">
    <source>
        <dbReference type="ARBA" id="ARBA00022989"/>
    </source>
</evidence>
<keyword evidence="4 5" id="KW-0472">Membrane</keyword>
<keyword evidence="2 5" id="KW-0812">Transmembrane</keyword>
<reference evidence="6" key="1">
    <citation type="submission" date="2018-05" db="EMBL/GenBank/DDBJ databases">
        <authorList>
            <person name="Lanie J.A."/>
            <person name="Ng W.-L."/>
            <person name="Kazmierczak K.M."/>
            <person name="Andrzejewski T.M."/>
            <person name="Davidsen T.M."/>
            <person name="Wayne K.J."/>
            <person name="Tettelin H."/>
            <person name="Glass J.I."/>
            <person name="Rusch D."/>
            <person name="Podicherti R."/>
            <person name="Tsui H.-C.T."/>
            <person name="Winkler M.E."/>
        </authorList>
    </citation>
    <scope>NUCLEOTIDE SEQUENCE</scope>
</reference>
<feature type="transmembrane region" description="Helical" evidence="5">
    <location>
        <begin position="42"/>
        <end position="62"/>
    </location>
</feature>
<sequence>MEFYLPIAEMSINPVGFLVLGIVVGTLSGTFGVGGGFLMTPLLILLGIPPAIAVASEANHIVGSSLSGTIGHLRRRAVDIRMGNVLLTGGVLGSIVGILIFNSLKEAGFVDLLVTIAYFFFLTIIGLLMLYESLDSMGLLGHKKRSRFYHHSWVMGLPLKVRFRRSGLYISLIPPYLVGFVVGILSAIMGVGGGFIMIPAMIYILRMPTSVVVGTSLYQIIFITSIVTILHATTNQTVDFVLALILLVGGAIGAQLGVRLSNKLKGPALRVALSILVLSVGIVMGLELILEPDQSITILAGGH</sequence>
<name>A0A381NIP5_9ZZZZ</name>
<dbReference type="PANTHER" id="PTHR43701">
    <property type="entry name" value="MEMBRANE TRANSPORTER PROTEIN MJ0441-RELATED"/>
    <property type="match status" value="1"/>
</dbReference>
<evidence type="ECO:0000313" key="6">
    <source>
        <dbReference type="EMBL" id="SUZ54425.1"/>
    </source>
</evidence>
<proteinExistence type="predicted"/>
<dbReference type="EMBL" id="UINC01000388">
    <property type="protein sequence ID" value="SUZ54425.1"/>
    <property type="molecule type" value="Genomic_DNA"/>
</dbReference>
<feature type="transmembrane region" description="Helical" evidence="5">
    <location>
        <begin position="12"/>
        <end position="35"/>
    </location>
</feature>
<evidence type="ECO:0008006" key="7">
    <source>
        <dbReference type="Google" id="ProtNLM"/>
    </source>
</evidence>
<dbReference type="PANTHER" id="PTHR43701:SF12">
    <property type="entry name" value="MEMBRANE TRANSPORTER PROTEIN YTNM-RELATED"/>
    <property type="match status" value="1"/>
</dbReference>
<accession>A0A381NIP5</accession>
<feature type="transmembrane region" description="Helical" evidence="5">
    <location>
        <begin position="108"/>
        <end position="131"/>
    </location>
</feature>
<evidence type="ECO:0000256" key="4">
    <source>
        <dbReference type="ARBA" id="ARBA00023136"/>
    </source>
</evidence>
<organism evidence="6">
    <name type="scientific">marine metagenome</name>
    <dbReference type="NCBI Taxonomy" id="408172"/>
    <lineage>
        <taxon>unclassified sequences</taxon>
        <taxon>metagenomes</taxon>
        <taxon>ecological metagenomes</taxon>
    </lineage>
</organism>
<feature type="transmembrane region" description="Helical" evidence="5">
    <location>
        <begin position="270"/>
        <end position="290"/>
    </location>
</feature>
<dbReference type="InterPro" id="IPR051598">
    <property type="entry name" value="TSUP/Inactive_protease-like"/>
</dbReference>
<gene>
    <name evidence="6" type="ORF">METZ01_LOCUS7279</name>
</gene>
<protein>
    <recommendedName>
        <fullName evidence="7">Membrane transporter protein</fullName>
    </recommendedName>
</protein>
<dbReference type="Pfam" id="PF01925">
    <property type="entry name" value="TauE"/>
    <property type="match status" value="1"/>
</dbReference>
<feature type="transmembrane region" description="Helical" evidence="5">
    <location>
        <begin position="217"/>
        <end position="234"/>
    </location>
</feature>
<comment type="subcellular location">
    <subcellularLocation>
        <location evidence="1">Membrane</location>
        <topology evidence="1">Multi-pass membrane protein</topology>
    </subcellularLocation>
</comment>
<feature type="transmembrane region" description="Helical" evidence="5">
    <location>
        <begin position="82"/>
        <end position="101"/>
    </location>
</feature>
<feature type="transmembrane region" description="Helical" evidence="5">
    <location>
        <begin position="240"/>
        <end position="258"/>
    </location>
</feature>
<dbReference type="InterPro" id="IPR002781">
    <property type="entry name" value="TM_pro_TauE-like"/>
</dbReference>